<dbReference type="Pfam" id="PF04043">
    <property type="entry name" value="PMEI"/>
    <property type="match status" value="1"/>
</dbReference>
<keyword evidence="6" id="KW-1185">Reference proteome</keyword>
<sequence length="126" mass="13885">MGIVLLLYHLGLFLLLISFIYVEHRNLVFADETLIELQCHNAEVPSTCIQCVKSDPRGQLADNVAIAGIVIYCLRNNARALSGNMTALASATLDKDVKRAMQSCEKGFSEAKSDLDKAINMLKNKD</sequence>
<organism evidence="5 6">
    <name type="scientific">Hibiscus trionum</name>
    <name type="common">Flower of an hour</name>
    <dbReference type="NCBI Taxonomy" id="183268"/>
    <lineage>
        <taxon>Eukaryota</taxon>
        <taxon>Viridiplantae</taxon>
        <taxon>Streptophyta</taxon>
        <taxon>Embryophyta</taxon>
        <taxon>Tracheophyta</taxon>
        <taxon>Spermatophyta</taxon>
        <taxon>Magnoliopsida</taxon>
        <taxon>eudicotyledons</taxon>
        <taxon>Gunneridae</taxon>
        <taxon>Pentapetalae</taxon>
        <taxon>rosids</taxon>
        <taxon>malvids</taxon>
        <taxon>Malvales</taxon>
        <taxon>Malvaceae</taxon>
        <taxon>Malvoideae</taxon>
        <taxon>Hibiscus</taxon>
    </lineage>
</organism>
<proteinExistence type="inferred from homology"/>
<accession>A0A9W7LI02</accession>
<dbReference type="NCBIfam" id="TIGR01614">
    <property type="entry name" value="PME_inhib"/>
    <property type="match status" value="1"/>
</dbReference>
<keyword evidence="2" id="KW-1015">Disulfide bond</keyword>
<reference evidence="5" key="1">
    <citation type="submission" date="2023-05" db="EMBL/GenBank/DDBJ databases">
        <title>Genome and transcriptome analyses reveal genes involved in the formation of fine ridges on petal epidermal cells in Hibiscus trionum.</title>
        <authorList>
            <person name="Koshimizu S."/>
            <person name="Masuda S."/>
            <person name="Ishii T."/>
            <person name="Shirasu K."/>
            <person name="Hoshino A."/>
            <person name="Arita M."/>
        </authorList>
    </citation>
    <scope>NUCLEOTIDE SEQUENCE</scope>
    <source>
        <strain evidence="5">Hamamatsu line</strain>
    </source>
</reference>
<feature type="domain" description="Pectinesterase inhibitor" evidence="4">
    <location>
        <begin position="34"/>
        <end position="123"/>
    </location>
</feature>
<comment type="caution">
    <text evidence="5">The sequence shown here is derived from an EMBL/GenBank/DDBJ whole genome shotgun (WGS) entry which is preliminary data.</text>
</comment>
<dbReference type="GO" id="GO:0004857">
    <property type="term" value="F:enzyme inhibitor activity"/>
    <property type="evidence" value="ECO:0007669"/>
    <property type="project" value="InterPro"/>
</dbReference>
<dbReference type="PANTHER" id="PTHR36710:SF18">
    <property type="entry name" value="PECTINESTERASE INHIBITOR 5-RELATED"/>
    <property type="match status" value="1"/>
</dbReference>
<dbReference type="PANTHER" id="PTHR36710">
    <property type="entry name" value="PECTINESTERASE INHIBITOR-LIKE"/>
    <property type="match status" value="1"/>
</dbReference>
<gene>
    <name evidence="5" type="ORF">HRI_000227500</name>
</gene>
<evidence type="ECO:0000259" key="4">
    <source>
        <dbReference type="Pfam" id="PF04043"/>
    </source>
</evidence>
<evidence type="ECO:0000256" key="2">
    <source>
        <dbReference type="ARBA" id="ARBA00023157"/>
    </source>
</evidence>
<evidence type="ECO:0000313" key="5">
    <source>
        <dbReference type="EMBL" id="GMI65583.1"/>
    </source>
</evidence>
<dbReference type="InterPro" id="IPR006501">
    <property type="entry name" value="Pectinesterase_inhib_dom"/>
</dbReference>
<dbReference type="Proteomes" id="UP001165190">
    <property type="component" value="Unassembled WGS sequence"/>
</dbReference>
<dbReference type="OrthoDB" id="1866975at2759"/>
<evidence type="ECO:0000256" key="1">
    <source>
        <dbReference type="ARBA" id="ARBA00022729"/>
    </source>
</evidence>
<dbReference type="InterPro" id="IPR052421">
    <property type="entry name" value="PCW_Enzyme_Inhibitor"/>
</dbReference>
<dbReference type="AlphaFoldDB" id="A0A9W7LI02"/>
<comment type="similarity">
    <text evidence="3">Belongs to the PMEI family.</text>
</comment>
<evidence type="ECO:0000313" key="6">
    <source>
        <dbReference type="Proteomes" id="UP001165190"/>
    </source>
</evidence>
<dbReference type="Gene3D" id="1.20.140.40">
    <property type="entry name" value="Invertase/pectin methylesterase inhibitor family protein"/>
    <property type="match status" value="1"/>
</dbReference>
<evidence type="ECO:0000256" key="3">
    <source>
        <dbReference type="ARBA" id="ARBA00038471"/>
    </source>
</evidence>
<dbReference type="SUPFAM" id="SSF101148">
    <property type="entry name" value="Plant invertase/pectin methylesterase inhibitor"/>
    <property type="match status" value="1"/>
</dbReference>
<name>A0A9W7LI02_HIBTR</name>
<keyword evidence="1" id="KW-0732">Signal</keyword>
<dbReference type="EMBL" id="BSYR01000003">
    <property type="protein sequence ID" value="GMI65583.1"/>
    <property type="molecule type" value="Genomic_DNA"/>
</dbReference>
<protein>
    <recommendedName>
        <fullName evidence="4">Pectinesterase inhibitor domain-containing protein</fullName>
    </recommendedName>
</protein>
<dbReference type="InterPro" id="IPR035513">
    <property type="entry name" value="Invertase/methylesterase_inhib"/>
</dbReference>